<comment type="caution">
    <text evidence="3">The sequence shown here is derived from an EMBL/GenBank/DDBJ whole genome shotgun (WGS) entry which is preliminary data.</text>
</comment>
<dbReference type="AlphaFoldDB" id="A0A8J2MCM8"/>
<gene>
    <name evidence="3" type="ORF">AFUS01_LOCUS45462</name>
</gene>
<dbReference type="GO" id="GO:0051082">
    <property type="term" value="F:unfolded protein binding"/>
    <property type="evidence" value="ECO:0007669"/>
    <property type="project" value="TreeGrafter"/>
</dbReference>
<protein>
    <recommendedName>
        <fullName evidence="2">CS domain-containing protein</fullName>
    </recommendedName>
</protein>
<feature type="non-terminal residue" evidence="3">
    <location>
        <position position="1"/>
    </location>
</feature>
<dbReference type="GO" id="GO:0006457">
    <property type="term" value="P:protein folding"/>
    <property type="evidence" value="ECO:0007669"/>
    <property type="project" value="TreeGrafter"/>
</dbReference>
<dbReference type="PANTHER" id="PTHR12356:SF19">
    <property type="entry name" value="NUDC DOMAIN-CONTAINING PROTEIN 3"/>
    <property type="match status" value="1"/>
</dbReference>
<dbReference type="Proteomes" id="UP000708208">
    <property type="component" value="Unassembled WGS sequence"/>
</dbReference>
<dbReference type="PROSITE" id="PS51203">
    <property type="entry name" value="CS"/>
    <property type="match status" value="1"/>
</dbReference>
<dbReference type="Pfam" id="PF04969">
    <property type="entry name" value="CS"/>
    <property type="match status" value="1"/>
</dbReference>
<dbReference type="InterPro" id="IPR007052">
    <property type="entry name" value="CS_dom"/>
</dbReference>
<evidence type="ECO:0000313" key="3">
    <source>
        <dbReference type="EMBL" id="CAG7836195.1"/>
    </source>
</evidence>
<organism evidence="3 4">
    <name type="scientific">Allacma fusca</name>
    <dbReference type="NCBI Taxonomy" id="39272"/>
    <lineage>
        <taxon>Eukaryota</taxon>
        <taxon>Metazoa</taxon>
        <taxon>Ecdysozoa</taxon>
        <taxon>Arthropoda</taxon>
        <taxon>Hexapoda</taxon>
        <taxon>Collembola</taxon>
        <taxon>Symphypleona</taxon>
        <taxon>Sminthuridae</taxon>
        <taxon>Allacma</taxon>
    </lineage>
</organism>
<keyword evidence="4" id="KW-1185">Reference proteome</keyword>
<dbReference type="InterPro" id="IPR037898">
    <property type="entry name" value="NudC_fam"/>
</dbReference>
<evidence type="ECO:0000256" key="1">
    <source>
        <dbReference type="SAM" id="MobiDB-lite"/>
    </source>
</evidence>
<name>A0A8J2MCM8_9HEXA</name>
<dbReference type="OrthoDB" id="515366at2759"/>
<dbReference type="EMBL" id="CAJVCH010570921">
    <property type="protein sequence ID" value="CAG7836195.1"/>
    <property type="molecule type" value="Genomic_DNA"/>
</dbReference>
<dbReference type="GO" id="GO:0005737">
    <property type="term" value="C:cytoplasm"/>
    <property type="evidence" value="ECO:0007669"/>
    <property type="project" value="TreeGrafter"/>
</dbReference>
<feature type="domain" description="CS" evidence="2">
    <location>
        <begin position="23"/>
        <end position="120"/>
    </location>
</feature>
<proteinExistence type="predicted"/>
<dbReference type="PANTHER" id="PTHR12356">
    <property type="entry name" value="NUCLEAR MOVEMENT PROTEIN NUDC"/>
    <property type="match status" value="1"/>
</dbReference>
<sequence>LVDSESTLGLTSWNSLILEVVTIPVAASCWGSTFRGKLNSDNWSRHKKVRRGIKKGRDVIVDIQSDHVKVSLAASPNEYIVNGKLTSPVVKDESYWNLTPGEAIYIWLQKAQEKWWTALIEGEEPIDMKDIEPVRPMEDLPEDEQQKIQELMWNHEQKQKGLPTSDEMRMHDILKKAWDAEGSPFKGTPFDPSKVQLTPRSPDLPHDLPGT</sequence>
<feature type="region of interest" description="Disordered" evidence="1">
    <location>
        <begin position="180"/>
        <end position="211"/>
    </location>
</feature>
<evidence type="ECO:0000313" key="4">
    <source>
        <dbReference type="Proteomes" id="UP000708208"/>
    </source>
</evidence>
<accession>A0A8J2MCM8</accession>
<evidence type="ECO:0000259" key="2">
    <source>
        <dbReference type="PROSITE" id="PS51203"/>
    </source>
</evidence>
<reference evidence="3" key="1">
    <citation type="submission" date="2021-06" db="EMBL/GenBank/DDBJ databases">
        <authorList>
            <person name="Hodson N. C."/>
            <person name="Mongue J. A."/>
            <person name="Jaron S. K."/>
        </authorList>
    </citation>
    <scope>NUCLEOTIDE SEQUENCE</scope>
</reference>